<dbReference type="NCBIfam" id="NF038324">
    <property type="entry name" value="DrmB_fam"/>
    <property type="match status" value="1"/>
</dbReference>
<feature type="domain" description="MrfA-like Zn-binding" evidence="1">
    <location>
        <begin position="444"/>
        <end position="547"/>
    </location>
</feature>
<reference evidence="2" key="1">
    <citation type="submission" date="2020-07" db="EMBL/GenBank/DDBJ databases">
        <title>Huge and variable diversity of episymbiotic CPR bacteria and DPANN archaea in groundwater ecosystems.</title>
        <authorList>
            <person name="He C.Y."/>
            <person name="Keren R."/>
            <person name="Whittaker M."/>
            <person name="Farag I.F."/>
            <person name="Doudna J."/>
            <person name="Cate J.H.D."/>
            <person name="Banfield J.F."/>
        </authorList>
    </citation>
    <scope>NUCLEOTIDE SEQUENCE</scope>
    <source>
        <strain evidence="2">NC_groundwater_1813_Pr3_B-0.1um_71_17</strain>
    </source>
</reference>
<organism evidence="2 3">
    <name type="scientific">Eiseniibacteriota bacterium</name>
    <dbReference type="NCBI Taxonomy" id="2212470"/>
    <lineage>
        <taxon>Bacteria</taxon>
        <taxon>Candidatus Eiseniibacteriota</taxon>
    </lineage>
</organism>
<dbReference type="InterPro" id="IPR047721">
    <property type="entry name" value="DrmB"/>
</dbReference>
<dbReference type="Proteomes" id="UP000696931">
    <property type="component" value="Unassembled WGS sequence"/>
</dbReference>
<comment type="caution">
    <text evidence="2">The sequence shown here is derived from an EMBL/GenBank/DDBJ whole genome shotgun (WGS) entry which is preliminary data.</text>
</comment>
<dbReference type="AlphaFoldDB" id="A0A933SAN9"/>
<gene>
    <name evidence="2" type="ORF">HZA61_01780</name>
</gene>
<evidence type="ECO:0000313" key="2">
    <source>
        <dbReference type="EMBL" id="MBI5168195.1"/>
    </source>
</evidence>
<protein>
    <submittedName>
        <fullName evidence="2">DUF1998 domain-containing protein</fullName>
    </submittedName>
</protein>
<evidence type="ECO:0000259" key="1">
    <source>
        <dbReference type="Pfam" id="PF09369"/>
    </source>
</evidence>
<sequence>MIMGLDDWDESRTRSLPEPRLLAAVREQLGAQVQDLRLPPMPDPAEGQAGDARVGVPVAPFPRWLCCTRCRKLAAIGSGLFRLKPDEHRPDRTRYLHENCHVTPRAEALPVRFMVACEAGHLDDFPWNSFAHRGASACHGPYELRVINPSGDVSGLLLKCLGCEASRPMSDAFGDDAADALGDCSGRRPHLRDYSDERCTVTPRAILLGASNLWFPVVLSALDIPGDTDPLADGVAARWAELVTLRSVEGVATMRGLNLLRDLSGYSDDQLWRAIEAHRQTMEQEPSTVAPVSLRTPEWEAFSDPKSRRLSADFQLRRVETPVQFSRQIARVVLAERLREVRALVGFTRVSPPGDLGEPGGGREGALAPLSRRPPQWVVASEVRGEGLFLQLDESAVQEWLNRPSTLERANALLVAHRRNRERHQLTPLDAGFPGMRFVLIHSLAHALMRQLAIECGYALASVRERIYSRDADQYGPAMAGLLLYTAAPDSEGTLGGLVRLGEPDQLGRLVEAALKEAELCSSDPLCAEHDPTVGHDLHGAACHACLFVPETSCERANRYLDRAALAAIFGRETGSFFGLVG</sequence>
<name>A0A933SAN9_UNCEI</name>
<proteinExistence type="predicted"/>
<evidence type="ECO:0000313" key="3">
    <source>
        <dbReference type="Proteomes" id="UP000696931"/>
    </source>
</evidence>
<dbReference type="EMBL" id="JACRIW010000016">
    <property type="protein sequence ID" value="MBI5168195.1"/>
    <property type="molecule type" value="Genomic_DNA"/>
</dbReference>
<dbReference type="InterPro" id="IPR018973">
    <property type="entry name" value="MZB"/>
</dbReference>
<accession>A0A933SAN9</accession>
<dbReference type="Pfam" id="PF09369">
    <property type="entry name" value="MZB"/>
    <property type="match status" value="1"/>
</dbReference>